<proteinExistence type="predicted"/>
<dbReference type="AlphaFoldDB" id="A0A8H4AY42"/>
<feature type="region of interest" description="Disordered" evidence="1">
    <location>
        <begin position="66"/>
        <end position="109"/>
    </location>
</feature>
<keyword evidence="3" id="KW-1185">Reference proteome</keyword>
<dbReference type="EMBL" id="WTPW01000136">
    <property type="protein sequence ID" value="KAF0543519.1"/>
    <property type="molecule type" value="Genomic_DNA"/>
</dbReference>
<comment type="caution">
    <text evidence="2">The sequence shown here is derived from an EMBL/GenBank/DDBJ whole genome shotgun (WGS) entry which is preliminary data.</text>
</comment>
<evidence type="ECO:0000313" key="2">
    <source>
        <dbReference type="EMBL" id="KAF0543519.1"/>
    </source>
</evidence>
<feature type="compositionally biased region" description="Low complexity" evidence="1">
    <location>
        <begin position="66"/>
        <end position="79"/>
    </location>
</feature>
<sequence>MNSKIPYIISLEIEWSYATNESSSLIQPSSEKAKSKELNNQLDIIENQYIFQTSNKKRKFSLFSSSSKAFSSKPSSDKPSATDLKDLANQIRNKDPELQEPSSASSNKN</sequence>
<reference evidence="2 3" key="1">
    <citation type="journal article" date="2019" name="Environ. Microbiol.">
        <title>At the nexus of three kingdoms: the genome of the mycorrhizal fungus Gigaspora margarita provides insights into plant, endobacterial and fungal interactions.</title>
        <authorList>
            <person name="Venice F."/>
            <person name="Ghignone S."/>
            <person name="Salvioli di Fossalunga A."/>
            <person name="Amselem J."/>
            <person name="Novero M."/>
            <person name="Xianan X."/>
            <person name="Sedzielewska Toro K."/>
            <person name="Morin E."/>
            <person name="Lipzen A."/>
            <person name="Grigoriev I.V."/>
            <person name="Henrissat B."/>
            <person name="Martin F.M."/>
            <person name="Bonfante P."/>
        </authorList>
    </citation>
    <scope>NUCLEOTIDE SEQUENCE [LARGE SCALE GENOMIC DNA]</scope>
    <source>
        <strain evidence="2 3">BEG34</strain>
    </source>
</reference>
<feature type="compositionally biased region" description="Polar residues" evidence="1">
    <location>
        <begin position="100"/>
        <end position="109"/>
    </location>
</feature>
<accession>A0A8H4AY42</accession>
<name>A0A8H4AY42_GIGMA</name>
<protein>
    <submittedName>
        <fullName evidence="2">Uncharacterized protein</fullName>
    </submittedName>
</protein>
<evidence type="ECO:0000256" key="1">
    <source>
        <dbReference type="SAM" id="MobiDB-lite"/>
    </source>
</evidence>
<evidence type="ECO:0000313" key="3">
    <source>
        <dbReference type="Proteomes" id="UP000439903"/>
    </source>
</evidence>
<gene>
    <name evidence="2" type="ORF">F8M41_003891</name>
</gene>
<dbReference type="Proteomes" id="UP000439903">
    <property type="component" value="Unassembled WGS sequence"/>
</dbReference>
<organism evidence="2 3">
    <name type="scientific">Gigaspora margarita</name>
    <dbReference type="NCBI Taxonomy" id="4874"/>
    <lineage>
        <taxon>Eukaryota</taxon>
        <taxon>Fungi</taxon>
        <taxon>Fungi incertae sedis</taxon>
        <taxon>Mucoromycota</taxon>
        <taxon>Glomeromycotina</taxon>
        <taxon>Glomeromycetes</taxon>
        <taxon>Diversisporales</taxon>
        <taxon>Gigasporaceae</taxon>
        <taxon>Gigaspora</taxon>
    </lineage>
</organism>